<name>A0AAV6V1V4_9ARAC</name>
<comment type="caution">
    <text evidence="1">The sequence shown here is derived from an EMBL/GenBank/DDBJ whole genome shotgun (WGS) entry which is preliminary data.</text>
</comment>
<organism evidence="1 2">
    <name type="scientific">Oedothorax gibbosus</name>
    <dbReference type="NCBI Taxonomy" id="931172"/>
    <lineage>
        <taxon>Eukaryota</taxon>
        <taxon>Metazoa</taxon>
        <taxon>Ecdysozoa</taxon>
        <taxon>Arthropoda</taxon>
        <taxon>Chelicerata</taxon>
        <taxon>Arachnida</taxon>
        <taxon>Araneae</taxon>
        <taxon>Araneomorphae</taxon>
        <taxon>Entelegynae</taxon>
        <taxon>Araneoidea</taxon>
        <taxon>Linyphiidae</taxon>
        <taxon>Erigoninae</taxon>
        <taxon>Oedothorax</taxon>
    </lineage>
</organism>
<proteinExistence type="predicted"/>
<dbReference type="AlphaFoldDB" id="A0AAV6V1V4"/>
<dbReference type="Proteomes" id="UP000827092">
    <property type="component" value="Unassembled WGS sequence"/>
</dbReference>
<accession>A0AAV6V1V4</accession>
<protein>
    <submittedName>
        <fullName evidence="1">Uncharacterized protein</fullName>
    </submittedName>
</protein>
<keyword evidence="2" id="KW-1185">Reference proteome</keyword>
<dbReference type="EMBL" id="JAFNEN010000183">
    <property type="protein sequence ID" value="KAG8190474.1"/>
    <property type="molecule type" value="Genomic_DNA"/>
</dbReference>
<gene>
    <name evidence="1" type="ORF">JTE90_016712</name>
</gene>
<reference evidence="1 2" key="1">
    <citation type="journal article" date="2022" name="Nat. Ecol. Evol.">
        <title>A masculinizing supergene underlies an exaggerated male reproductive morph in a spider.</title>
        <authorList>
            <person name="Hendrickx F."/>
            <person name="De Corte Z."/>
            <person name="Sonet G."/>
            <person name="Van Belleghem S.M."/>
            <person name="Kostlbacher S."/>
            <person name="Vangestel C."/>
        </authorList>
    </citation>
    <scope>NUCLEOTIDE SEQUENCE [LARGE SCALE GENOMIC DNA]</scope>
    <source>
        <strain evidence="1">W744_W776</strain>
    </source>
</reference>
<evidence type="ECO:0000313" key="2">
    <source>
        <dbReference type="Proteomes" id="UP000827092"/>
    </source>
</evidence>
<sequence length="200" mass="23031">MPMFTLLSIFFTLSQEKKRKYFLKNTVSSPRTLENQTLNSCVKKGRLIYEDPQEIVKTGDLTVPRWTIQKEDLGPVWTPTLSMDPLGLDLDLDFLLCLFVLEKCFRLSVGVTCFGCVTTADDLYRHFSPDAFGVEPETNLISDDHAKKKNANRRKKEQKMDSHRFCPSAIENRFPVRPLNRPWQLDSFSDSAVVWGPIPR</sequence>
<evidence type="ECO:0000313" key="1">
    <source>
        <dbReference type="EMBL" id="KAG8190474.1"/>
    </source>
</evidence>